<evidence type="ECO:0000313" key="2">
    <source>
        <dbReference type="Proteomes" id="UP001549145"/>
    </source>
</evidence>
<reference evidence="1 2" key="1">
    <citation type="submission" date="2024-06" db="EMBL/GenBank/DDBJ databases">
        <title>Genomic Encyclopedia of Type Strains, Phase IV (KMG-IV): sequencing the most valuable type-strain genomes for metagenomic binning, comparative biology and taxonomic classification.</title>
        <authorList>
            <person name="Goeker M."/>
        </authorList>
    </citation>
    <scope>NUCLEOTIDE SEQUENCE [LARGE SCALE GENOMIC DNA]</scope>
    <source>
        <strain evidence="1 2">DSM 21331</strain>
    </source>
</reference>
<gene>
    <name evidence="1" type="ORF">ABID43_003534</name>
</gene>
<proteinExistence type="predicted"/>
<comment type="caution">
    <text evidence="1">The sequence shown here is derived from an EMBL/GenBank/DDBJ whole genome shotgun (WGS) entry which is preliminary data.</text>
</comment>
<organism evidence="1 2">
    <name type="scientific">Methylobacterium goesingense</name>
    <dbReference type="NCBI Taxonomy" id="243690"/>
    <lineage>
        <taxon>Bacteria</taxon>
        <taxon>Pseudomonadati</taxon>
        <taxon>Pseudomonadota</taxon>
        <taxon>Alphaproteobacteria</taxon>
        <taxon>Hyphomicrobiales</taxon>
        <taxon>Methylobacteriaceae</taxon>
        <taxon>Methylobacterium</taxon>
    </lineage>
</organism>
<sequence length="113" mass="12213">MSIENTRRIIAGEIVASGNVAAHEVAERIMKRLAREGLFVVDASQTEAVEALKKLDCIFDFPTDEADVKVLAEQIGIEDPTALTVACLAVREVLDGPKIAEQVASYYRQPAAA</sequence>
<dbReference type="Proteomes" id="UP001549145">
    <property type="component" value="Unassembled WGS sequence"/>
</dbReference>
<protein>
    <submittedName>
        <fullName evidence="1">Uncharacterized protein</fullName>
    </submittedName>
</protein>
<name>A0ABV2L808_9HYPH</name>
<dbReference type="RefSeq" id="WP_056097062.1">
    <property type="nucleotide sequence ID" value="NZ_BPQL01000020.1"/>
</dbReference>
<evidence type="ECO:0000313" key="1">
    <source>
        <dbReference type="EMBL" id="MET3693979.1"/>
    </source>
</evidence>
<dbReference type="EMBL" id="JBEPMM010000011">
    <property type="protein sequence ID" value="MET3693979.1"/>
    <property type="molecule type" value="Genomic_DNA"/>
</dbReference>
<keyword evidence="2" id="KW-1185">Reference proteome</keyword>
<accession>A0ABV2L808</accession>